<dbReference type="EMBL" id="CAFBIY010000063">
    <property type="protein sequence ID" value="CAB4850767.1"/>
    <property type="molecule type" value="Genomic_DNA"/>
</dbReference>
<proteinExistence type="predicted"/>
<evidence type="ECO:0000313" key="1">
    <source>
        <dbReference type="EMBL" id="CAB4364089.1"/>
    </source>
</evidence>
<dbReference type="EMBL" id="CAEZYF010000010">
    <property type="protein sequence ID" value="CAB4725878.1"/>
    <property type="molecule type" value="Genomic_DNA"/>
</dbReference>
<dbReference type="EMBL" id="CAFAAV010000087">
    <property type="protein sequence ID" value="CAB4819458.1"/>
    <property type="molecule type" value="Genomic_DNA"/>
</dbReference>
<sequence>MNDVFSTPAIDGQLYHLGVAVRDIDVGMATYRTLLGVPKFHRLDTNYQARHREWEGTIANRNAFGRWGSLVVELVEPGQGQGPAREFLDARGEGVFHVGYATDDPTQRPGGVEACFEVGSSLRPDGTYGIVYLDTLGALGFFLELVHTPMAQHVIALVDAL</sequence>
<dbReference type="Gene3D" id="3.10.180.10">
    <property type="entry name" value="2,3-Dihydroxybiphenyl 1,2-Dioxygenase, domain 1"/>
    <property type="match status" value="1"/>
</dbReference>
<evidence type="ECO:0000313" key="4">
    <source>
        <dbReference type="EMBL" id="CAB4850767.1"/>
    </source>
</evidence>
<gene>
    <name evidence="2" type="ORF">UFOPK2656_01768</name>
    <name evidence="3" type="ORF">UFOPK3099_01301</name>
    <name evidence="4" type="ORF">UFOPK3267_01302</name>
    <name evidence="5" type="ORF">UFOPK3651_02057</name>
    <name evidence="6" type="ORF">UFOPK3931_00095</name>
    <name evidence="1" type="ORF">UFOPK4189_01856</name>
</gene>
<dbReference type="EMBL" id="CAFBOL010000001">
    <property type="protein sequence ID" value="CAB4970810.1"/>
    <property type="molecule type" value="Genomic_DNA"/>
</dbReference>
<accession>A0A6J6RU72</accession>
<dbReference type="Pfam" id="PF13669">
    <property type="entry name" value="Glyoxalase_4"/>
    <property type="match status" value="1"/>
</dbReference>
<reference evidence="2" key="1">
    <citation type="submission" date="2020-05" db="EMBL/GenBank/DDBJ databases">
        <authorList>
            <person name="Chiriac C."/>
            <person name="Salcher M."/>
            <person name="Ghai R."/>
            <person name="Kavagutti S V."/>
        </authorList>
    </citation>
    <scope>NUCLEOTIDE SEQUENCE</scope>
</reference>
<dbReference type="SUPFAM" id="SSF54593">
    <property type="entry name" value="Glyoxalase/Bleomycin resistance protein/Dihydroxybiphenyl dioxygenase"/>
    <property type="match status" value="1"/>
</dbReference>
<evidence type="ECO:0000313" key="3">
    <source>
        <dbReference type="EMBL" id="CAB4819458.1"/>
    </source>
</evidence>
<name>A0A6J6RU72_9ZZZZ</name>
<evidence type="ECO:0000313" key="2">
    <source>
        <dbReference type="EMBL" id="CAB4725878.1"/>
    </source>
</evidence>
<dbReference type="AlphaFoldDB" id="A0A6J6RU72"/>
<dbReference type="EMBL" id="CAESGF010000010">
    <property type="protein sequence ID" value="CAB4364089.1"/>
    <property type="molecule type" value="Genomic_DNA"/>
</dbReference>
<dbReference type="InterPro" id="IPR029068">
    <property type="entry name" value="Glyas_Bleomycin-R_OHBP_Dase"/>
</dbReference>
<protein>
    <submittedName>
        <fullName evidence="2">Unannotated protein</fullName>
    </submittedName>
</protein>
<evidence type="ECO:0000313" key="6">
    <source>
        <dbReference type="EMBL" id="CAB4970810.1"/>
    </source>
</evidence>
<evidence type="ECO:0000313" key="5">
    <source>
        <dbReference type="EMBL" id="CAB4939516.1"/>
    </source>
</evidence>
<dbReference type="EMBL" id="CAFBMT010000011">
    <property type="protein sequence ID" value="CAB4939516.1"/>
    <property type="molecule type" value="Genomic_DNA"/>
</dbReference>
<organism evidence="2">
    <name type="scientific">freshwater metagenome</name>
    <dbReference type="NCBI Taxonomy" id="449393"/>
    <lineage>
        <taxon>unclassified sequences</taxon>
        <taxon>metagenomes</taxon>
        <taxon>ecological metagenomes</taxon>
    </lineage>
</organism>